<evidence type="ECO:0000256" key="6">
    <source>
        <dbReference type="HAMAP-Rule" id="MF_01345"/>
    </source>
</evidence>
<organism evidence="7">
    <name type="scientific">uncultured actinobacterium Rifle_16ft_4_minimus_38826</name>
    <dbReference type="NCBI Taxonomy" id="1665148"/>
    <lineage>
        <taxon>Bacteria</taxon>
        <taxon>Bacillati</taxon>
        <taxon>Actinomycetota</taxon>
        <taxon>Actinomycetes</taxon>
        <taxon>marine Actinobacteria clade</taxon>
        <taxon>environmental samples</taxon>
    </lineage>
</organism>
<evidence type="ECO:0000256" key="1">
    <source>
        <dbReference type="ARBA" id="ARBA00010254"/>
    </source>
</evidence>
<dbReference type="GO" id="GO:0003735">
    <property type="term" value="F:structural constituent of ribosome"/>
    <property type="evidence" value="ECO:0007669"/>
    <property type="project" value="UniProtKB-UniRule"/>
</dbReference>
<comment type="function">
    <text evidence="6">One of the primary rRNA binding proteins, it binds specifically to the 5'-end of 16S ribosomal RNA.</text>
</comment>
<dbReference type="HAMAP" id="MF_01345_B">
    <property type="entry name" value="Ribosomal_uS17_B"/>
    <property type="match status" value="1"/>
</dbReference>
<dbReference type="GO" id="GO:0022627">
    <property type="term" value="C:cytosolic small ribosomal subunit"/>
    <property type="evidence" value="ECO:0007669"/>
    <property type="project" value="UniProtKB-UniRule"/>
</dbReference>
<keyword evidence="4 6" id="KW-0689">Ribosomal protein</keyword>
<keyword evidence="2 6" id="KW-0699">rRNA-binding</keyword>
<dbReference type="Gene3D" id="2.40.50.140">
    <property type="entry name" value="Nucleic acid-binding proteins"/>
    <property type="match status" value="1"/>
</dbReference>
<evidence type="ECO:0000256" key="2">
    <source>
        <dbReference type="ARBA" id="ARBA00022730"/>
    </source>
</evidence>
<evidence type="ECO:0000256" key="4">
    <source>
        <dbReference type="ARBA" id="ARBA00022980"/>
    </source>
</evidence>
<evidence type="ECO:0000256" key="3">
    <source>
        <dbReference type="ARBA" id="ARBA00022884"/>
    </source>
</evidence>
<dbReference type="NCBIfam" id="TIGR03635">
    <property type="entry name" value="uS17_bact"/>
    <property type="match status" value="1"/>
</dbReference>
<keyword evidence="3 6" id="KW-0694">RNA-binding</keyword>
<sequence length="91" mass="10536">MGDEQTTTERSRRKVRVGVVVSDKMDKTVLVRIDRKVRHPLYKKTVARSNKLAAHDETNDAHVGDTVRLVETRPTSKTKRWRVVEIVERAK</sequence>
<dbReference type="NCBIfam" id="NF004123">
    <property type="entry name" value="PRK05610.1"/>
    <property type="match status" value="1"/>
</dbReference>
<dbReference type="CDD" id="cd00364">
    <property type="entry name" value="Ribosomal_uS17"/>
    <property type="match status" value="1"/>
</dbReference>
<dbReference type="InterPro" id="IPR012340">
    <property type="entry name" value="NA-bd_OB-fold"/>
</dbReference>
<dbReference type="Pfam" id="PF00366">
    <property type="entry name" value="Ribosomal_S17"/>
    <property type="match status" value="1"/>
</dbReference>
<dbReference type="GO" id="GO:0006412">
    <property type="term" value="P:translation"/>
    <property type="evidence" value="ECO:0007669"/>
    <property type="project" value="UniProtKB-UniRule"/>
</dbReference>
<name>A0A0H4TSR0_9ACTN</name>
<dbReference type="PRINTS" id="PR00973">
    <property type="entry name" value="RIBOSOMALS17"/>
</dbReference>
<dbReference type="InterPro" id="IPR000266">
    <property type="entry name" value="Ribosomal_uS17"/>
</dbReference>
<keyword evidence="5 6" id="KW-0687">Ribonucleoprotein</keyword>
<comment type="subunit">
    <text evidence="6">Part of the 30S ribosomal subunit.</text>
</comment>
<gene>
    <name evidence="6 7" type="primary">rpsQ</name>
</gene>
<evidence type="ECO:0000313" key="7">
    <source>
        <dbReference type="EMBL" id="AKQ03839.1"/>
    </source>
</evidence>
<dbReference type="InterPro" id="IPR019984">
    <property type="entry name" value="Ribosomal_uS17_bact/chlr"/>
</dbReference>
<dbReference type="GO" id="GO:0019843">
    <property type="term" value="F:rRNA binding"/>
    <property type="evidence" value="ECO:0007669"/>
    <property type="project" value="UniProtKB-UniRule"/>
</dbReference>
<accession>A0A0H4TSR0</accession>
<dbReference type="PANTHER" id="PTHR10744">
    <property type="entry name" value="40S RIBOSOMAL PROTEIN S11 FAMILY MEMBER"/>
    <property type="match status" value="1"/>
</dbReference>
<proteinExistence type="inferred from homology"/>
<dbReference type="PANTHER" id="PTHR10744:SF1">
    <property type="entry name" value="SMALL RIBOSOMAL SUBUNIT PROTEIN US17M"/>
    <property type="match status" value="1"/>
</dbReference>
<comment type="similarity">
    <text evidence="1 6">Belongs to the universal ribosomal protein uS17 family.</text>
</comment>
<dbReference type="SUPFAM" id="SSF50249">
    <property type="entry name" value="Nucleic acid-binding proteins"/>
    <property type="match status" value="1"/>
</dbReference>
<evidence type="ECO:0000256" key="5">
    <source>
        <dbReference type="ARBA" id="ARBA00023274"/>
    </source>
</evidence>
<protein>
    <recommendedName>
        <fullName evidence="6">Small ribosomal subunit protein uS17</fullName>
    </recommendedName>
</protein>
<dbReference type="AlphaFoldDB" id="A0A0H4TSR0"/>
<reference evidence="7" key="1">
    <citation type="journal article" date="2015" name="ISME J.">
        <title>Aquifer environment selects for microbial species cohorts in sediment and groundwater.</title>
        <authorList>
            <person name="Hug L.A."/>
            <person name="Thomas B.C."/>
            <person name="Brown C.T."/>
            <person name="Frischkorn K.R."/>
            <person name="Williams K.H."/>
            <person name="Tringe S.G."/>
            <person name="Banfield J.F."/>
        </authorList>
    </citation>
    <scope>NUCLEOTIDE SEQUENCE</scope>
</reference>
<dbReference type="EMBL" id="KT007023">
    <property type="protein sequence ID" value="AKQ03839.1"/>
    <property type="molecule type" value="Genomic_DNA"/>
</dbReference>